<dbReference type="Proteomes" id="UP000265618">
    <property type="component" value="Unassembled WGS sequence"/>
</dbReference>
<evidence type="ECO:0000313" key="2">
    <source>
        <dbReference type="EMBL" id="GCA63123.1"/>
    </source>
</evidence>
<feature type="compositionally biased region" description="Polar residues" evidence="1">
    <location>
        <begin position="115"/>
        <end position="136"/>
    </location>
</feature>
<feature type="region of interest" description="Disordered" evidence="1">
    <location>
        <begin position="85"/>
        <end position="136"/>
    </location>
</feature>
<accession>A0A391NXA8</accession>
<name>A0A391NXA8_9EUKA</name>
<comment type="caution">
    <text evidence="2">The sequence shown here is derived from an EMBL/GenBank/DDBJ whole genome shotgun (WGS) entry which is preliminary data.</text>
</comment>
<reference evidence="2 3" key="1">
    <citation type="journal article" date="2018" name="PLoS ONE">
        <title>The draft genome of Kipferlia bialata reveals reductive genome evolution in fornicate parasites.</title>
        <authorList>
            <person name="Tanifuji G."/>
            <person name="Takabayashi S."/>
            <person name="Kume K."/>
            <person name="Takagi M."/>
            <person name="Nakayama T."/>
            <person name="Kamikawa R."/>
            <person name="Inagaki Y."/>
            <person name="Hashimoto T."/>
        </authorList>
    </citation>
    <scope>NUCLEOTIDE SEQUENCE [LARGE SCALE GENOMIC DNA]</scope>
    <source>
        <strain evidence="2">NY0173</strain>
    </source>
</reference>
<proteinExistence type="predicted"/>
<protein>
    <submittedName>
        <fullName evidence="2">Uncharacterized protein</fullName>
    </submittedName>
</protein>
<evidence type="ECO:0000313" key="3">
    <source>
        <dbReference type="Proteomes" id="UP000265618"/>
    </source>
</evidence>
<gene>
    <name evidence="2" type="ORF">KIPB_008000</name>
</gene>
<dbReference type="AlphaFoldDB" id="A0A391NXA8"/>
<evidence type="ECO:0000256" key="1">
    <source>
        <dbReference type="SAM" id="MobiDB-lite"/>
    </source>
</evidence>
<sequence length="136" mass="14960">MGRKLCVVCNAKPVGYRRSKTCGEECAALRNVANMAIISKKSYEKRKGKGKGEVSCPACREKDKKIQSLLAVIRQKDAEIEALRDASLGRDRDMEENTAVIPRCDEPLDEKKSNYEPSAQPADSSVMSQGSAGRRP</sequence>
<feature type="compositionally biased region" description="Basic and acidic residues" evidence="1">
    <location>
        <begin position="85"/>
        <end position="95"/>
    </location>
</feature>
<keyword evidence="3" id="KW-1185">Reference proteome</keyword>
<dbReference type="EMBL" id="BDIP01002371">
    <property type="protein sequence ID" value="GCA63123.1"/>
    <property type="molecule type" value="Genomic_DNA"/>
</dbReference>
<organism evidence="2 3">
    <name type="scientific">Kipferlia bialata</name>
    <dbReference type="NCBI Taxonomy" id="797122"/>
    <lineage>
        <taxon>Eukaryota</taxon>
        <taxon>Metamonada</taxon>
        <taxon>Carpediemonas-like organisms</taxon>
        <taxon>Kipferlia</taxon>
    </lineage>
</organism>
<feature type="compositionally biased region" description="Basic and acidic residues" evidence="1">
    <location>
        <begin position="103"/>
        <end position="114"/>
    </location>
</feature>